<accession>A0A840QG50</accession>
<reference evidence="2 3" key="1">
    <citation type="submission" date="2020-08" db="EMBL/GenBank/DDBJ databases">
        <title>Sequencing the genomes of 1000 actinobacteria strains.</title>
        <authorList>
            <person name="Klenk H.-P."/>
        </authorList>
    </citation>
    <scope>NUCLEOTIDE SEQUENCE [LARGE SCALE GENOMIC DNA]</scope>
    <source>
        <strain evidence="2 3">DSM 45584</strain>
    </source>
</reference>
<dbReference type="AlphaFoldDB" id="A0A840QG50"/>
<protein>
    <submittedName>
        <fullName evidence="2">Uncharacterized protein</fullName>
    </submittedName>
</protein>
<dbReference type="EMBL" id="JACHIW010000002">
    <property type="protein sequence ID" value="MBB5159071.1"/>
    <property type="molecule type" value="Genomic_DNA"/>
</dbReference>
<name>A0A840QG50_9PSEU</name>
<sequence>MGPDIDQLETMIAQTVRVAYKATVDAVDGFLKETHRQLDQLSRDVSDSIQEYRMRDEQAASGMQDVDHPR</sequence>
<comment type="caution">
    <text evidence="2">The sequence shown here is derived from an EMBL/GenBank/DDBJ whole genome shotgun (WGS) entry which is preliminary data.</text>
</comment>
<gene>
    <name evidence="2" type="ORF">BJ970_006670</name>
</gene>
<keyword evidence="3" id="KW-1185">Reference proteome</keyword>
<evidence type="ECO:0000256" key="1">
    <source>
        <dbReference type="SAM" id="MobiDB-lite"/>
    </source>
</evidence>
<dbReference type="Proteomes" id="UP000584374">
    <property type="component" value="Unassembled WGS sequence"/>
</dbReference>
<feature type="region of interest" description="Disordered" evidence="1">
    <location>
        <begin position="41"/>
        <end position="70"/>
    </location>
</feature>
<evidence type="ECO:0000313" key="3">
    <source>
        <dbReference type="Proteomes" id="UP000584374"/>
    </source>
</evidence>
<organism evidence="2 3">
    <name type="scientific">Saccharopolyspora phatthalungensis</name>
    <dbReference type="NCBI Taxonomy" id="664693"/>
    <lineage>
        <taxon>Bacteria</taxon>
        <taxon>Bacillati</taxon>
        <taxon>Actinomycetota</taxon>
        <taxon>Actinomycetes</taxon>
        <taxon>Pseudonocardiales</taxon>
        <taxon>Pseudonocardiaceae</taxon>
        <taxon>Saccharopolyspora</taxon>
    </lineage>
</organism>
<evidence type="ECO:0000313" key="2">
    <source>
        <dbReference type="EMBL" id="MBB5159071.1"/>
    </source>
</evidence>
<feature type="compositionally biased region" description="Basic and acidic residues" evidence="1">
    <location>
        <begin position="41"/>
        <end position="58"/>
    </location>
</feature>
<proteinExistence type="predicted"/>
<dbReference type="RefSeq" id="WP_184731259.1">
    <property type="nucleotide sequence ID" value="NZ_JACHIW010000002.1"/>
</dbReference>